<dbReference type="Proteomes" id="UP000004030">
    <property type="component" value="Unassembled WGS sequence"/>
</dbReference>
<dbReference type="Gene3D" id="3.40.50.1820">
    <property type="entry name" value="alpha/beta hydrolase"/>
    <property type="match status" value="1"/>
</dbReference>
<sequence>MNRRHFLFDCEGVRLAATLDDAPGMVGLLLVSGGNEVRAGAWNGQAKFAARIAAQGYPVMRFDRRGVGDSEGENGEFRSSAPDIASALTAFRRECPRLTKIVAFGNCDAASALMLSCGMGIGAGIDAIVLSNPWTIEDDAQEEPAEVVRDHYRRRLTDPAAIRRLLTGKVSIGKLLRSLLSAARPAPTELSGLVAEMAEGIAAYPGRIRFLVAARDKTGQAFLARWDKSDTRIQVCPDATHSYVEVHAQDWLVARVIDVLEAA</sequence>
<gene>
    <name evidence="2" type="ORF">NSU_0210</name>
</gene>
<accession>G6E775</accession>
<dbReference type="InterPro" id="IPR017531">
    <property type="entry name" value="Hydrolase-1_PEP"/>
</dbReference>
<protein>
    <submittedName>
        <fullName evidence="2">Esterase/lipase/thioesterase family protein</fullName>
    </submittedName>
</protein>
<dbReference type="InterPro" id="IPR000073">
    <property type="entry name" value="AB_hydrolase_1"/>
</dbReference>
<dbReference type="Pfam" id="PF12697">
    <property type="entry name" value="Abhydrolase_6"/>
    <property type="match status" value="1"/>
</dbReference>
<dbReference type="NCBIfam" id="TIGR03100">
    <property type="entry name" value="hydr1_PEP"/>
    <property type="match status" value="1"/>
</dbReference>
<evidence type="ECO:0000313" key="2">
    <source>
        <dbReference type="EMBL" id="EHJ62698.1"/>
    </source>
</evidence>
<organism evidence="2 3">
    <name type="scientific">Novosphingobium pentaromativorans US6-1</name>
    <dbReference type="NCBI Taxonomy" id="1088721"/>
    <lineage>
        <taxon>Bacteria</taxon>
        <taxon>Pseudomonadati</taxon>
        <taxon>Pseudomonadota</taxon>
        <taxon>Alphaproteobacteria</taxon>
        <taxon>Sphingomonadales</taxon>
        <taxon>Sphingomonadaceae</taxon>
        <taxon>Novosphingobium</taxon>
    </lineage>
</organism>
<dbReference type="eggNOG" id="COG1073">
    <property type="taxonomic scope" value="Bacteria"/>
</dbReference>
<evidence type="ECO:0000259" key="1">
    <source>
        <dbReference type="Pfam" id="PF12697"/>
    </source>
</evidence>
<dbReference type="PATRIC" id="fig|1088721.3.peg.206"/>
<dbReference type="OrthoDB" id="249225at2"/>
<dbReference type="InterPro" id="IPR029058">
    <property type="entry name" value="AB_hydrolase_fold"/>
</dbReference>
<dbReference type="EMBL" id="AGFM01000006">
    <property type="protein sequence ID" value="EHJ62698.1"/>
    <property type="molecule type" value="Genomic_DNA"/>
</dbReference>
<dbReference type="STRING" id="1088721.JI59_19080"/>
<name>G6E775_9SPHN</name>
<dbReference type="SUPFAM" id="SSF53474">
    <property type="entry name" value="alpha/beta-Hydrolases"/>
    <property type="match status" value="1"/>
</dbReference>
<feature type="domain" description="AB hydrolase-1" evidence="1">
    <location>
        <begin position="28"/>
        <end position="254"/>
    </location>
</feature>
<proteinExistence type="predicted"/>
<dbReference type="ESTHER" id="9sphn-g6e775">
    <property type="family name" value="Hydrolase-1_PEP"/>
</dbReference>
<dbReference type="RefSeq" id="WP_007011127.1">
    <property type="nucleotide sequence ID" value="NZ_AGFM01000006.1"/>
</dbReference>
<comment type="caution">
    <text evidence="2">The sequence shown here is derived from an EMBL/GenBank/DDBJ whole genome shotgun (WGS) entry which is preliminary data.</text>
</comment>
<keyword evidence="3" id="KW-1185">Reference proteome</keyword>
<evidence type="ECO:0000313" key="3">
    <source>
        <dbReference type="Proteomes" id="UP000004030"/>
    </source>
</evidence>
<dbReference type="KEGG" id="npn:JI59_19080"/>
<reference evidence="2 3" key="1">
    <citation type="journal article" date="2012" name="J. Bacteriol.">
        <title>Genome sequence of benzo(a)pyrene-degrading bacterium Novosphingobium pentaromativorans US6-1.</title>
        <authorList>
            <person name="Luo Y.R."/>
            <person name="Kang S.G."/>
            <person name="Kim S.J."/>
            <person name="Kim M.R."/>
            <person name="Li N."/>
            <person name="Lee J.H."/>
            <person name="Kwon K.K."/>
        </authorList>
    </citation>
    <scope>NUCLEOTIDE SEQUENCE [LARGE SCALE GENOMIC DNA]</scope>
    <source>
        <strain evidence="2 3">US6-1</strain>
    </source>
</reference>
<dbReference type="AlphaFoldDB" id="G6E775"/>